<evidence type="ECO:0000256" key="3">
    <source>
        <dbReference type="ARBA" id="ARBA00023163"/>
    </source>
</evidence>
<accession>A0ABW6VA78</accession>
<dbReference type="PROSITE" id="PS51077">
    <property type="entry name" value="HTH_ICLR"/>
    <property type="match status" value="1"/>
</dbReference>
<dbReference type="InterPro" id="IPR036390">
    <property type="entry name" value="WH_DNA-bd_sf"/>
</dbReference>
<dbReference type="Gene3D" id="1.10.10.10">
    <property type="entry name" value="Winged helix-like DNA-binding domain superfamily/Winged helix DNA-binding domain"/>
    <property type="match status" value="1"/>
</dbReference>
<dbReference type="Proteomes" id="UP001602119">
    <property type="component" value="Unassembled WGS sequence"/>
</dbReference>
<evidence type="ECO:0000256" key="2">
    <source>
        <dbReference type="ARBA" id="ARBA00023125"/>
    </source>
</evidence>
<dbReference type="SMART" id="SM00346">
    <property type="entry name" value="HTH_ICLR"/>
    <property type="match status" value="1"/>
</dbReference>
<evidence type="ECO:0000313" key="7">
    <source>
        <dbReference type="Proteomes" id="UP001602119"/>
    </source>
</evidence>
<keyword evidence="1" id="KW-0805">Transcription regulation</keyword>
<organism evidence="6 7">
    <name type="scientific">Microtetraspora fusca</name>
    <dbReference type="NCBI Taxonomy" id="1997"/>
    <lineage>
        <taxon>Bacteria</taxon>
        <taxon>Bacillati</taxon>
        <taxon>Actinomycetota</taxon>
        <taxon>Actinomycetes</taxon>
        <taxon>Streptosporangiales</taxon>
        <taxon>Streptosporangiaceae</taxon>
        <taxon>Microtetraspora</taxon>
    </lineage>
</organism>
<dbReference type="RefSeq" id="WP_387343409.1">
    <property type="nucleotide sequence ID" value="NZ_JBIAXI010000011.1"/>
</dbReference>
<keyword evidence="2" id="KW-0238">DNA-binding</keyword>
<feature type="domain" description="HTH iclR-type" evidence="4">
    <location>
        <begin position="16"/>
        <end position="77"/>
    </location>
</feature>
<reference evidence="6 7" key="1">
    <citation type="submission" date="2024-10" db="EMBL/GenBank/DDBJ databases">
        <title>The Natural Products Discovery Center: Release of the First 8490 Sequenced Strains for Exploring Actinobacteria Biosynthetic Diversity.</title>
        <authorList>
            <person name="Kalkreuter E."/>
            <person name="Kautsar S.A."/>
            <person name="Yang D."/>
            <person name="Bader C.D."/>
            <person name="Teijaro C.N."/>
            <person name="Fluegel L."/>
            <person name="Davis C.M."/>
            <person name="Simpson J.R."/>
            <person name="Lauterbach L."/>
            <person name="Steele A.D."/>
            <person name="Gui C."/>
            <person name="Meng S."/>
            <person name="Li G."/>
            <person name="Viehrig K."/>
            <person name="Ye F."/>
            <person name="Su P."/>
            <person name="Kiefer A.F."/>
            <person name="Nichols A."/>
            <person name="Cepeda A.J."/>
            <person name="Yan W."/>
            <person name="Fan B."/>
            <person name="Jiang Y."/>
            <person name="Adhikari A."/>
            <person name="Zheng C.-J."/>
            <person name="Schuster L."/>
            <person name="Cowan T.M."/>
            <person name="Smanski M.J."/>
            <person name="Chevrette M.G."/>
            <person name="De Carvalho L.P.S."/>
            <person name="Shen B."/>
        </authorList>
    </citation>
    <scope>NUCLEOTIDE SEQUENCE [LARGE SCALE GENOMIC DNA]</scope>
    <source>
        <strain evidence="6 7">NPDC001281</strain>
    </source>
</reference>
<name>A0ABW6VA78_MICFU</name>
<proteinExistence type="predicted"/>
<evidence type="ECO:0000256" key="1">
    <source>
        <dbReference type="ARBA" id="ARBA00023015"/>
    </source>
</evidence>
<dbReference type="PANTHER" id="PTHR30136:SF24">
    <property type="entry name" value="HTH-TYPE TRANSCRIPTIONAL REPRESSOR ALLR"/>
    <property type="match status" value="1"/>
</dbReference>
<evidence type="ECO:0000259" key="4">
    <source>
        <dbReference type="PROSITE" id="PS51077"/>
    </source>
</evidence>
<dbReference type="PROSITE" id="PS51078">
    <property type="entry name" value="ICLR_ED"/>
    <property type="match status" value="1"/>
</dbReference>
<keyword evidence="3" id="KW-0804">Transcription</keyword>
<comment type="caution">
    <text evidence="6">The sequence shown here is derived from an EMBL/GenBank/DDBJ whole genome shotgun (WGS) entry which is preliminary data.</text>
</comment>
<keyword evidence="7" id="KW-1185">Reference proteome</keyword>
<feature type="domain" description="IclR-ED" evidence="5">
    <location>
        <begin position="78"/>
        <end position="265"/>
    </location>
</feature>
<dbReference type="InterPro" id="IPR036388">
    <property type="entry name" value="WH-like_DNA-bd_sf"/>
</dbReference>
<dbReference type="Pfam" id="PF01614">
    <property type="entry name" value="IclR_C"/>
    <property type="match status" value="1"/>
</dbReference>
<evidence type="ECO:0000259" key="5">
    <source>
        <dbReference type="PROSITE" id="PS51078"/>
    </source>
</evidence>
<dbReference type="InterPro" id="IPR050707">
    <property type="entry name" value="HTH_MetabolicPath_Reg"/>
</dbReference>
<dbReference type="Gene3D" id="3.30.450.40">
    <property type="match status" value="1"/>
</dbReference>
<dbReference type="InterPro" id="IPR005471">
    <property type="entry name" value="Tscrpt_reg_IclR_N"/>
</dbReference>
<dbReference type="Pfam" id="PF09339">
    <property type="entry name" value="HTH_IclR"/>
    <property type="match status" value="1"/>
</dbReference>
<dbReference type="InterPro" id="IPR029016">
    <property type="entry name" value="GAF-like_dom_sf"/>
</dbReference>
<evidence type="ECO:0000313" key="6">
    <source>
        <dbReference type="EMBL" id="MFF4775208.1"/>
    </source>
</evidence>
<dbReference type="PANTHER" id="PTHR30136">
    <property type="entry name" value="HELIX-TURN-HELIX TRANSCRIPTIONAL REGULATOR, ICLR FAMILY"/>
    <property type="match status" value="1"/>
</dbReference>
<dbReference type="SUPFAM" id="SSF55781">
    <property type="entry name" value="GAF domain-like"/>
    <property type="match status" value="1"/>
</dbReference>
<gene>
    <name evidence="6" type="ORF">ACFY05_20355</name>
</gene>
<sequence>MSRSSDQLGEKSPSTLSTLTRGLAVFALVAEQGGELNARDISERAGLSLGTTYHLLRTLIAEEYLVRRPGGRYDVGTRAAVLSWHVQRRSGPEPELSIILKRLHSRTRETAYVSGWRRGELTLLHYLAGPQAITVGRLEVGFRQSLHARASAKAVLAHLPKERCAEIVDRLPFEPLTPNTITDPEAFHVELGRVRRSGYALDDEEFARGIKCVAAAFADRDGLPAGAFTISVPAERFARNEQTFIREVILAAQTAGTLLREGRLTLPPDSAPDFK</sequence>
<dbReference type="EMBL" id="JBIAXI010000011">
    <property type="protein sequence ID" value="MFF4775208.1"/>
    <property type="molecule type" value="Genomic_DNA"/>
</dbReference>
<dbReference type="InterPro" id="IPR014757">
    <property type="entry name" value="Tscrpt_reg_IclR_C"/>
</dbReference>
<dbReference type="SUPFAM" id="SSF46785">
    <property type="entry name" value="Winged helix' DNA-binding domain"/>
    <property type="match status" value="1"/>
</dbReference>
<protein>
    <submittedName>
        <fullName evidence="6">IclR family transcriptional regulator</fullName>
    </submittedName>
</protein>